<feature type="compositionally biased region" description="Basic and acidic residues" evidence="1">
    <location>
        <begin position="107"/>
        <end position="130"/>
    </location>
</feature>
<dbReference type="AlphaFoldDB" id="A0A086SX40"/>
<keyword evidence="3" id="KW-1185">Reference proteome</keyword>
<dbReference type="Proteomes" id="UP000029964">
    <property type="component" value="Unassembled WGS sequence"/>
</dbReference>
<organism evidence="2 3">
    <name type="scientific">Hapsidospora chrysogenum (strain ATCC 11550 / CBS 779.69 / DSM 880 / IAM 14645 / JCM 23072 / IMI 49137)</name>
    <name type="common">Acremonium chrysogenum</name>
    <dbReference type="NCBI Taxonomy" id="857340"/>
    <lineage>
        <taxon>Eukaryota</taxon>
        <taxon>Fungi</taxon>
        <taxon>Dikarya</taxon>
        <taxon>Ascomycota</taxon>
        <taxon>Pezizomycotina</taxon>
        <taxon>Sordariomycetes</taxon>
        <taxon>Hypocreomycetidae</taxon>
        <taxon>Hypocreales</taxon>
        <taxon>Bionectriaceae</taxon>
        <taxon>Hapsidospora</taxon>
    </lineage>
</organism>
<protein>
    <submittedName>
        <fullName evidence="2">Uncharacterized protein</fullName>
    </submittedName>
</protein>
<name>A0A086SX40_HAPC1</name>
<proteinExistence type="predicted"/>
<accession>A0A086SX40</accession>
<evidence type="ECO:0000313" key="2">
    <source>
        <dbReference type="EMBL" id="KFH41672.1"/>
    </source>
</evidence>
<comment type="caution">
    <text evidence="2">The sequence shown here is derived from an EMBL/GenBank/DDBJ whole genome shotgun (WGS) entry which is preliminary data.</text>
</comment>
<evidence type="ECO:0000313" key="3">
    <source>
        <dbReference type="Proteomes" id="UP000029964"/>
    </source>
</evidence>
<reference evidence="3" key="1">
    <citation type="journal article" date="2014" name="Genome Announc.">
        <title>Genome sequence and annotation of Acremonium chrysogenum, producer of the beta-lactam antibiotic cephalosporin C.</title>
        <authorList>
            <person name="Terfehr D."/>
            <person name="Dahlmann T.A."/>
            <person name="Specht T."/>
            <person name="Zadra I."/>
            <person name="Kuernsteiner H."/>
            <person name="Kueck U."/>
        </authorList>
    </citation>
    <scope>NUCLEOTIDE SEQUENCE [LARGE SCALE GENOMIC DNA]</scope>
    <source>
        <strain evidence="3">ATCC 11550 / CBS 779.69 / DSM 880 / IAM 14645 / JCM 23072 / IMI 49137</strain>
    </source>
</reference>
<dbReference type="HOGENOM" id="CLU_125078_0_0_1"/>
<evidence type="ECO:0000256" key="1">
    <source>
        <dbReference type="SAM" id="MobiDB-lite"/>
    </source>
</evidence>
<dbReference type="OrthoDB" id="5143477at2759"/>
<gene>
    <name evidence="2" type="ORF">ACRE_076140</name>
</gene>
<feature type="region of interest" description="Disordered" evidence="1">
    <location>
        <begin position="107"/>
        <end position="147"/>
    </location>
</feature>
<feature type="region of interest" description="Disordered" evidence="1">
    <location>
        <begin position="24"/>
        <end position="61"/>
    </location>
</feature>
<sequence length="147" mass="15453">MAIPRATGMLRTQIRRPLVGAVSPLRSSIQVRAQSGTPPDGDLGGPYGQEPPPKKPNGASDVLQRNWATVGGVALVLVAGYAYMSGGGPKTKDKGKEAVDTAKERAQELKEKGQEGLRKVEGKVEGRDTGVDQLSGRKANMGGFRGE</sequence>
<feature type="compositionally biased region" description="Polar residues" evidence="1">
    <location>
        <begin position="25"/>
        <end position="37"/>
    </location>
</feature>
<dbReference type="EMBL" id="JPKY01000119">
    <property type="protein sequence ID" value="KFH41672.1"/>
    <property type="molecule type" value="Genomic_DNA"/>
</dbReference>